<sequence length="223" mass="23892">MLSRVAAVMAPRTHNRRRVTGSSGRRKEGRESEPQRPNMSRCVFSSTALLLLVVKMCCGGAATAQVEKATDASTSGSALTDAITAEGSASGGVEGLQGVDLFVPQTTLVLPKTGTTESGRRDSFVSPSLVSAGGVIAAFAEGHINVKYTADQLSCLLMLLRSTSTLRGNGPLLLKRSKRKNGVHTPCLVKRRERGAWMLCATPQQLRRATRCFFLWEALPCPM</sequence>
<gene>
    <name evidence="2" type="ORF">TCDM_11406</name>
</gene>
<proteinExistence type="predicted"/>
<protein>
    <submittedName>
        <fullName evidence="2">Trans-sialidase</fullName>
    </submittedName>
</protein>
<dbReference type="AlphaFoldDB" id="V5B9J6"/>
<dbReference type="SUPFAM" id="SSF50939">
    <property type="entry name" value="Sialidases"/>
    <property type="match status" value="1"/>
</dbReference>
<dbReference type="Proteomes" id="UP000017861">
    <property type="component" value="Unassembled WGS sequence"/>
</dbReference>
<dbReference type="OrthoDB" id="250695at2759"/>
<feature type="compositionally biased region" description="Basic and acidic residues" evidence="1">
    <location>
        <begin position="25"/>
        <end position="34"/>
    </location>
</feature>
<evidence type="ECO:0000313" key="3">
    <source>
        <dbReference type="Proteomes" id="UP000017861"/>
    </source>
</evidence>
<reference evidence="2 3" key="1">
    <citation type="journal article" date="2014" name="Genome Announc.">
        <title>Trypanosoma cruzi Clone Dm28c Draft Genome Sequence.</title>
        <authorList>
            <person name="Grisard E.C."/>
            <person name="Teixeira S.M."/>
            <person name="de Almeida L.G."/>
            <person name="Stoco P.H."/>
            <person name="Gerber A.L."/>
            <person name="Talavera-Lopez C."/>
            <person name="Lima O.C."/>
            <person name="Andersson B."/>
            <person name="de Vasconcelos A.T."/>
        </authorList>
    </citation>
    <scope>NUCLEOTIDE SEQUENCE [LARGE SCALE GENOMIC DNA]</scope>
    <source>
        <strain evidence="2 3">Dm28c</strain>
    </source>
</reference>
<dbReference type="Gene3D" id="2.120.10.10">
    <property type="match status" value="1"/>
</dbReference>
<dbReference type="InterPro" id="IPR036278">
    <property type="entry name" value="Sialidase_sf"/>
</dbReference>
<feature type="region of interest" description="Disordered" evidence="1">
    <location>
        <begin position="1"/>
        <end position="38"/>
    </location>
</feature>
<organism evidence="2 3">
    <name type="scientific">Trypanosoma cruzi Dm28c</name>
    <dbReference type="NCBI Taxonomy" id="1416333"/>
    <lineage>
        <taxon>Eukaryota</taxon>
        <taxon>Discoba</taxon>
        <taxon>Euglenozoa</taxon>
        <taxon>Kinetoplastea</taxon>
        <taxon>Metakinetoplastina</taxon>
        <taxon>Trypanosomatida</taxon>
        <taxon>Trypanosomatidae</taxon>
        <taxon>Trypanosoma</taxon>
        <taxon>Schizotrypanum</taxon>
    </lineage>
</organism>
<dbReference type="VEuPathDB" id="TriTrypDB:TCDM_11406"/>
<accession>V5B9J6</accession>
<comment type="caution">
    <text evidence="2">The sequence shown here is derived from an EMBL/GenBank/DDBJ whole genome shotgun (WGS) entry which is preliminary data.</text>
</comment>
<name>V5B9J6_TRYCR</name>
<evidence type="ECO:0000313" key="2">
    <source>
        <dbReference type="EMBL" id="ESS61023.1"/>
    </source>
</evidence>
<dbReference type="EMBL" id="AYLP01000351">
    <property type="protein sequence ID" value="ESS61023.1"/>
    <property type="molecule type" value="Genomic_DNA"/>
</dbReference>
<evidence type="ECO:0000256" key="1">
    <source>
        <dbReference type="SAM" id="MobiDB-lite"/>
    </source>
</evidence>